<feature type="transmembrane region" description="Helical" evidence="1">
    <location>
        <begin position="9"/>
        <end position="27"/>
    </location>
</feature>
<evidence type="ECO:0000313" key="2">
    <source>
        <dbReference type="EMBL" id="MBB5134172.1"/>
    </source>
</evidence>
<dbReference type="RefSeq" id="WP_185051058.1">
    <property type="nucleotide sequence ID" value="NZ_BAABIX010000031.1"/>
</dbReference>
<accession>A0A840P484</accession>
<feature type="transmembrane region" description="Helical" evidence="1">
    <location>
        <begin position="33"/>
        <end position="52"/>
    </location>
</feature>
<protein>
    <submittedName>
        <fullName evidence="2">Uncharacterized protein</fullName>
    </submittedName>
</protein>
<evidence type="ECO:0000313" key="3">
    <source>
        <dbReference type="Proteomes" id="UP000578449"/>
    </source>
</evidence>
<keyword evidence="3" id="KW-1185">Reference proteome</keyword>
<reference evidence="2 3" key="1">
    <citation type="submission" date="2020-08" db="EMBL/GenBank/DDBJ databases">
        <title>Genomic Encyclopedia of Type Strains, Phase IV (KMG-IV): sequencing the most valuable type-strain genomes for metagenomic binning, comparative biology and taxonomic classification.</title>
        <authorList>
            <person name="Goeker M."/>
        </authorList>
    </citation>
    <scope>NUCLEOTIDE SEQUENCE [LARGE SCALE GENOMIC DNA]</scope>
    <source>
        <strain evidence="2 3">DSM 45615</strain>
    </source>
</reference>
<name>A0A840P484_9ACTN</name>
<dbReference type="Proteomes" id="UP000578449">
    <property type="component" value="Unassembled WGS sequence"/>
</dbReference>
<sequence>MTVRGKPEFWLGIVGASLPVGVLLGIFGAGVFWPVAVLVAVVAMTLAVVRAYQDAARSRPD</sequence>
<organism evidence="2 3">
    <name type="scientific">Thermocatellispora tengchongensis</name>
    <dbReference type="NCBI Taxonomy" id="1073253"/>
    <lineage>
        <taxon>Bacteria</taxon>
        <taxon>Bacillati</taxon>
        <taxon>Actinomycetota</taxon>
        <taxon>Actinomycetes</taxon>
        <taxon>Streptosporangiales</taxon>
        <taxon>Streptosporangiaceae</taxon>
        <taxon>Thermocatellispora</taxon>
    </lineage>
</organism>
<dbReference type="AlphaFoldDB" id="A0A840P484"/>
<keyword evidence="1" id="KW-1133">Transmembrane helix</keyword>
<keyword evidence="1" id="KW-0472">Membrane</keyword>
<dbReference type="EMBL" id="JACHGN010000007">
    <property type="protein sequence ID" value="MBB5134172.1"/>
    <property type="molecule type" value="Genomic_DNA"/>
</dbReference>
<comment type="caution">
    <text evidence="2">The sequence shown here is derived from an EMBL/GenBank/DDBJ whole genome shotgun (WGS) entry which is preliminary data.</text>
</comment>
<proteinExistence type="predicted"/>
<keyword evidence="1" id="KW-0812">Transmembrane</keyword>
<gene>
    <name evidence="2" type="ORF">HNP84_003898</name>
</gene>
<evidence type="ECO:0000256" key="1">
    <source>
        <dbReference type="SAM" id="Phobius"/>
    </source>
</evidence>